<sequence>SFLSLDQPGTKSPNEIHQFELRKKTVSKKKYQEECEKSASENDFFVLFTTANCKIEIPKRPGIVDRNAFTNYFGPFARRTYRSAMTDPSISNKVKNIHTVSLGQIYNMNQISIE</sequence>
<feature type="non-terminal residue" evidence="1">
    <location>
        <position position="1"/>
    </location>
</feature>
<accession>U9U1V0</accession>
<organism evidence="1">
    <name type="scientific">Rhizophagus irregularis (strain DAOM 181602 / DAOM 197198 / MUCL 43194)</name>
    <name type="common">Arbuscular mycorrhizal fungus</name>
    <name type="synonym">Glomus intraradices</name>
    <dbReference type="NCBI Taxonomy" id="747089"/>
    <lineage>
        <taxon>Eukaryota</taxon>
        <taxon>Fungi</taxon>
        <taxon>Fungi incertae sedis</taxon>
        <taxon>Mucoromycota</taxon>
        <taxon>Glomeromycotina</taxon>
        <taxon>Glomeromycetes</taxon>
        <taxon>Glomerales</taxon>
        <taxon>Glomeraceae</taxon>
        <taxon>Rhizophagus</taxon>
    </lineage>
</organism>
<protein>
    <submittedName>
        <fullName evidence="1">Uncharacterized protein</fullName>
    </submittedName>
</protein>
<name>U9U1V0_RHIID</name>
<evidence type="ECO:0000313" key="1">
    <source>
        <dbReference type="EMBL" id="ESA12543.1"/>
    </source>
</evidence>
<gene>
    <name evidence="1" type="ORF">GLOINDRAFT_96296</name>
</gene>
<reference evidence="1" key="1">
    <citation type="submission" date="2013-07" db="EMBL/GenBank/DDBJ databases">
        <title>The genome of an arbuscular mycorrhizal fungus provides insights into the evolution of the oldest plant symbiosis.</title>
        <authorList>
            <consortium name="DOE Joint Genome Institute"/>
            <person name="Tisserant E."/>
            <person name="Malbreil M."/>
            <person name="Kuo A."/>
            <person name="Kohler A."/>
            <person name="Symeonidi A."/>
            <person name="Balestrini R."/>
            <person name="Charron P."/>
            <person name="Duensing N."/>
            <person name="Frei-dit-Frey N."/>
            <person name="Gianinazzi-Pearson V."/>
            <person name="Gilbert B."/>
            <person name="Handa Y."/>
            <person name="Hijri M."/>
            <person name="Kaul R."/>
            <person name="Kawaguchi M."/>
            <person name="Krajinski F."/>
            <person name="Lammers P."/>
            <person name="Lapierre D."/>
            <person name="Masclaux F.G."/>
            <person name="Murat C."/>
            <person name="Morin E."/>
            <person name="Ndikumana S."/>
            <person name="Pagni M."/>
            <person name="Petitpierre D."/>
            <person name="Requena N."/>
            <person name="Rosikiewicz P."/>
            <person name="Riley R."/>
            <person name="Saito K."/>
            <person name="San Clemente H."/>
            <person name="Shapiro H."/>
            <person name="van Tuinen D."/>
            <person name="Becard G."/>
            <person name="Bonfante P."/>
            <person name="Paszkowski U."/>
            <person name="Shachar-Hill Y."/>
            <person name="Young J.P."/>
            <person name="Sanders I.R."/>
            <person name="Henrissat B."/>
            <person name="Rensing S.A."/>
            <person name="Grigoriev I.V."/>
            <person name="Corradi N."/>
            <person name="Roux C."/>
            <person name="Martin F."/>
        </authorList>
    </citation>
    <scope>NUCLEOTIDE SEQUENCE</scope>
    <source>
        <strain evidence="1">DAOM 197198</strain>
    </source>
</reference>
<dbReference type="EMBL" id="KI284821">
    <property type="protein sequence ID" value="ESA12543.1"/>
    <property type="molecule type" value="Genomic_DNA"/>
</dbReference>
<dbReference type="AlphaFoldDB" id="U9U1V0"/>
<proteinExistence type="predicted"/>
<dbReference type="HOGENOM" id="CLU_2127051_0_0_1"/>
<dbReference type="STRING" id="747089.U9U1V0"/>